<evidence type="ECO:0000313" key="3">
    <source>
        <dbReference type="Proteomes" id="UP000191144"/>
    </source>
</evidence>
<dbReference type="AlphaFoldDB" id="A0A1G4IMK5"/>
<dbReference type="InterPro" id="IPR037738">
    <property type="entry name" value="Ecm13-like"/>
</dbReference>
<keyword evidence="3" id="KW-1185">Reference proteome</keyword>
<name>A0A1G4IMK5_9SACH</name>
<organism evidence="2 3">
    <name type="scientific">Lachancea meyersii CBS 8951</name>
    <dbReference type="NCBI Taxonomy" id="1266667"/>
    <lineage>
        <taxon>Eukaryota</taxon>
        <taxon>Fungi</taxon>
        <taxon>Dikarya</taxon>
        <taxon>Ascomycota</taxon>
        <taxon>Saccharomycotina</taxon>
        <taxon>Saccharomycetes</taxon>
        <taxon>Saccharomycetales</taxon>
        <taxon>Saccharomycetaceae</taxon>
        <taxon>Lachancea</taxon>
    </lineage>
</organism>
<accession>A0A1G4IMK5</accession>
<feature type="region of interest" description="Disordered" evidence="1">
    <location>
        <begin position="82"/>
        <end position="113"/>
    </location>
</feature>
<dbReference type="PANTHER" id="PTHR36826:SF1">
    <property type="entry name" value="PROTEIN ECM13"/>
    <property type="match status" value="1"/>
</dbReference>
<protein>
    <submittedName>
        <fullName evidence="2">LAME_0A01728g1_1</fullName>
    </submittedName>
</protein>
<dbReference type="EMBL" id="LT598483">
    <property type="protein sequence ID" value="SCU77624.1"/>
    <property type="molecule type" value="Genomic_DNA"/>
</dbReference>
<reference evidence="3" key="1">
    <citation type="submission" date="2016-03" db="EMBL/GenBank/DDBJ databases">
        <authorList>
            <person name="Devillers Hugo."/>
        </authorList>
    </citation>
    <scope>NUCLEOTIDE SEQUENCE [LARGE SCALE GENOMIC DNA]</scope>
</reference>
<evidence type="ECO:0000313" key="2">
    <source>
        <dbReference type="EMBL" id="SCU77624.1"/>
    </source>
</evidence>
<feature type="compositionally biased region" description="Acidic residues" evidence="1">
    <location>
        <begin position="82"/>
        <end position="95"/>
    </location>
</feature>
<sequence length="203" mass="22910">MYQNQQQPDLKLAYERYLLAEKARNKLIRCAHSGKGGDLNLRILVGHANLLDRLALEEHRDELGNDAQSDTGVYNSVVSEDFLSDSESDSGESDVDSYSYSYSDSDSDEYSQPDEYCYDASETPAVTLYEVGKHVYRRHHTQQDRHLGVQGVTTTTVTLVNDKGDESEENEEGDADDETELYRDSCRNLSTYEKCVPAIPMIC</sequence>
<gene>
    <name evidence="2" type="ORF">LAME_0A01728G</name>
</gene>
<evidence type="ECO:0000256" key="1">
    <source>
        <dbReference type="SAM" id="MobiDB-lite"/>
    </source>
</evidence>
<dbReference type="OrthoDB" id="5431245at2759"/>
<proteinExistence type="predicted"/>
<dbReference type="Proteomes" id="UP000191144">
    <property type="component" value="Chromosome A"/>
</dbReference>
<dbReference type="PANTHER" id="PTHR36826">
    <property type="entry name" value="PROTEIN ECM13"/>
    <property type="match status" value="1"/>
</dbReference>